<keyword evidence="9 13" id="KW-0520">NAD</keyword>
<accession>A0ABS3M7X3</accession>
<dbReference type="InterPro" id="IPR004099">
    <property type="entry name" value="Pyr_nucl-diS_OxRdtase_dimer"/>
</dbReference>
<dbReference type="SUPFAM" id="SSF55424">
    <property type="entry name" value="FAD/NAD-linked reductases, dimerisation (C-terminal) domain"/>
    <property type="match status" value="1"/>
</dbReference>
<dbReference type="Pfam" id="PF07992">
    <property type="entry name" value="Pyr_redox_2"/>
    <property type="match status" value="1"/>
</dbReference>
<keyword evidence="8 13" id="KW-0560">Oxidoreductase</keyword>
<evidence type="ECO:0000256" key="5">
    <source>
        <dbReference type="ARBA" id="ARBA00022490"/>
    </source>
</evidence>
<dbReference type="Gene3D" id="3.50.50.60">
    <property type="entry name" value="FAD/NAD(P)-binding domain"/>
    <property type="match status" value="2"/>
</dbReference>
<feature type="domain" description="FAD/NAD(P)-binding" evidence="15">
    <location>
        <begin position="5"/>
        <end position="309"/>
    </location>
</feature>
<dbReference type="RefSeq" id="WP_107581973.1">
    <property type="nucleotide sequence ID" value="NZ_JAERMS010000047.1"/>
</dbReference>
<keyword evidence="11 13" id="KW-0676">Redox-active center</keyword>
<comment type="catalytic activity">
    <reaction evidence="12 13">
        <text>N(6)-[(R)-dihydrolipoyl]-L-lysyl-[protein] + NAD(+) = N(6)-[(R)-lipoyl]-L-lysyl-[protein] + NADH + H(+)</text>
        <dbReference type="Rhea" id="RHEA:15045"/>
        <dbReference type="Rhea" id="RHEA-COMP:10474"/>
        <dbReference type="Rhea" id="RHEA-COMP:10475"/>
        <dbReference type="ChEBI" id="CHEBI:15378"/>
        <dbReference type="ChEBI" id="CHEBI:57540"/>
        <dbReference type="ChEBI" id="CHEBI:57945"/>
        <dbReference type="ChEBI" id="CHEBI:83099"/>
        <dbReference type="ChEBI" id="CHEBI:83100"/>
        <dbReference type="EC" id="1.8.1.4"/>
    </reaction>
</comment>
<dbReference type="Proteomes" id="UP000664265">
    <property type="component" value="Unassembled WGS sequence"/>
</dbReference>
<dbReference type="InterPro" id="IPR016156">
    <property type="entry name" value="FAD/NAD-linked_Rdtase_dimer_sf"/>
</dbReference>
<keyword evidence="7 13" id="KW-0274">FAD</keyword>
<gene>
    <name evidence="16" type="primary">lpdA</name>
    <name evidence="16" type="ORF">JHU38_10990</name>
</gene>
<evidence type="ECO:0000256" key="9">
    <source>
        <dbReference type="ARBA" id="ARBA00023027"/>
    </source>
</evidence>
<dbReference type="GO" id="GO:0004148">
    <property type="term" value="F:dihydrolipoyl dehydrogenase (NADH) activity"/>
    <property type="evidence" value="ECO:0007669"/>
    <property type="project" value="UniProtKB-EC"/>
</dbReference>
<comment type="subcellular location">
    <subcellularLocation>
        <location evidence="1">Cytoplasm</location>
    </subcellularLocation>
</comment>
<proteinExistence type="inferred from homology"/>
<dbReference type="InterPro" id="IPR006258">
    <property type="entry name" value="Lipoamide_DH"/>
</dbReference>
<dbReference type="PANTHER" id="PTHR22912">
    <property type="entry name" value="DISULFIDE OXIDOREDUCTASE"/>
    <property type="match status" value="1"/>
</dbReference>
<evidence type="ECO:0000256" key="12">
    <source>
        <dbReference type="ARBA" id="ARBA00049187"/>
    </source>
</evidence>
<dbReference type="PIRSF" id="PIRSF000350">
    <property type="entry name" value="Mercury_reductase_MerA"/>
    <property type="match status" value="1"/>
</dbReference>
<evidence type="ECO:0000256" key="2">
    <source>
        <dbReference type="ARBA" id="ARBA00007532"/>
    </source>
</evidence>
<dbReference type="PRINTS" id="PR00411">
    <property type="entry name" value="PNDRDTASEI"/>
</dbReference>
<keyword evidence="10" id="KW-1015">Disulfide bond</keyword>
<dbReference type="PROSITE" id="PS00076">
    <property type="entry name" value="PYRIDINE_REDOX_1"/>
    <property type="match status" value="1"/>
</dbReference>
<evidence type="ECO:0000256" key="13">
    <source>
        <dbReference type="RuleBase" id="RU003692"/>
    </source>
</evidence>
<dbReference type="Pfam" id="PF02852">
    <property type="entry name" value="Pyr_redox_dim"/>
    <property type="match status" value="1"/>
</dbReference>
<dbReference type="PRINTS" id="PR00368">
    <property type="entry name" value="FADPNR"/>
</dbReference>
<evidence type="ECO:0000256" key="10">
    <source>
        <dbReference type="ARBA" id="ARBA00023157"/>
    </source>
</evidence>
<evidence type="ECO:0000256" key="8">
    <source>
        <dbReference type="ARBA" id="ARBA00023002"/>
    </source>
</evidence>
<keyword evidence="17" id="KW-1185">Reference proteome</keyword>
<comment type="cofactor">
    <cofactor evidence="13">
        <name>FAD</name>
        <dbReference type="ChEBI" id="CHEBI:57692"/>
    </cofactor>
    <text evidence="13">Binds 1 FAD per subunit.</text>
</comment>
<name>A0ABS3M7X3_9BACT</name>
<evidence type="ECO:0000256" key="6">
    <source>
        <dbReference type="ARBA" id="ARBA00022630"/>
    </source>
</evidence>
<dbReference type="InterPro" id="IPR036188">
    <property type="entry name" value="FAD/NAD-bd_sf"/>
</dbReference>
<sequence length="439" mass="47092">MTTTDLIIIGGGPGGYEAAGYAAKHGLNVVIIERGNVGGTCLNVGCIPTKTWCHEADVLRARLSADPQATIDFQHVRQRQTEVVTLLRGGIETLLSAPNIRLVKGEAQFVDGHTVTTGDETFTAPNIIIATGSEAKMPPIGQLDKYRIMTSSELLAIDHVPESLVIIGAGVIGMEFASIFQTFGSEVTVIEYLKECLPMLDSDIAKRLRKSMEKRGITFHMQAGVTAITAEGVTFERKGKAQTINAEAILVATGRKPCLEQLHLEAAGVDFTPKGITVDAQFRTSATGIYAIGDVNGQMMLAHAASMQGIRAVNQILGLTDHIQFDIMPSAIFTYPEAASVGASEDHCKEQVQGYNCLKGYYRANGKAVSMDETEGMVKLLTNTEGQLIGCHAYGAHSADMIQELSSLMCMGVTVSQLRDMIHIHPTLGEILHAASMNS</sequence>
<evidence type="ECO:0000256" key="3">
    <source>
        <dbReference type="ARBA" id="ARBA00012608"/>
    </source>
</evidence>
<keyword evidence="5" id="KW-0963">Cytoplasm</keyword>
<evidence type="ECO:0000256" key="1">
    <source>
        <dbReference type="ARBA" id="ARBA00004496"/>
    </source>
</evidence>
<evidence type="ECO:0000259" key="15">
    <source>
        <dbReference type="Pfam" id="PF07992"/>
    </source>
</evidence>
<evidence type="ECO:0000256" key="7">
    <source>
        <dbReference type="ARBA" id="ARBA00022827"/>
    </source>
</evidence>
<comment type="miscellaneous">
    <text evidence="13">The active site is a redox-active disulfide bond.</text>
</comment>
<dbReference type="InterPro" id="IPR023753">
    <property type="entry name" value="FAD/NAD-binding_dom"/>
</dbReference>
<dbReference type="InterPro" id="IPR050151">
    <property type="entry name" value="Class-I_Pyr_Nuc-Dis_Oxidored"/>
</dbReference>
<evidence type="ECO:0000256" key="4">
    <source>
        <dbReference type="ARBA" id="ARBA00016961"/>
    </source>
</evidence>
<dbReference type="SUPFAM" id="SSF51905">
    <property type="entry name" value="FAD/NAD(P)-binding domain"/>
    <property type="match status" value="1"/>
</dbReference>
<feature type="domain" description="Pyridine nucleotide-disulphide oxidoreductase dimerisation" evidence="14">
    <location>
        <begin position="328"/>
        <end position="434"/>
    </location>
</feature>
<comment type="similarity">
    <text evidence="2 13">Belongs to the class-I pyridine nucleotide-disulfide oxidoreductase family.</text>
</comment>
<dbReference type="Gene3D" id="3.30.390.30">
    <property type="match status" value="1"/>
</dbReference>
<keyword evidence="6 13" id="KW-0285">Flavoprotein</keyword>
<dbReference type="EC" id="1.8.1.4" evidence="3 13"/>
<reference evidence="16 17" key="1">
    <citation type="submission" date="2021-01" db="EMBL/GenBank/DDBJ databases">
        <title>Prevotella A2931 sp. nov.</title>
        <authorList>
            <person name="Buhl M."/>
            <person name="Oberhettinger P."/>
        </authorList>
    </citation>
    <scope>NUCLEOTIDE SEQUENCE [LARGE SCALE GENOMIC DNA]</scope>
    <source>
        <strain evidence="16 17">A2931</strain>
    </source>
</reference>
<dbReference type="InterPro" id="IPR012999">
    <property type="entry name" value="Pyr_OxRdtase_I_AS"/>
</dbReference>
<evidence type="ECO:0000259" key="14">
    <source>
        <dbReference type="Pfam" id="PF02852"/>
    </source>
</evidence>
<comment type="caution">
    <text evidence="16">The sequence shown here is derived from an EMBL/GenBank/DDBJ whole genome shotgun (WGS) entry which is preliminary data.</text>
</comment>
<protein>
    <recommendedName>
        <fullName evidence="4 13">Dihydrolipoyl dehydrogenase</fullName>
        <ecNumber evidence="3 13">1.8.1.4</ecNumber>
    </recommendedName>
</protein>
<dbReference type="NCBIfam" id="TIGR01350">
    <property type="entry name" value="lipoamide_DH"/>
    <property type="match status" value="1"/>
</dbReference>
<evidence type="ECO:0000313" key="16">
    <source>
        <dbReference type="EMBL" id="MBO1364282.1"/>
    </source>
</evidence>
<evidence type="ECO:0000313" key="17">
    <source>
        <dbReference type="Proteomes" id="UP000664265"/>
    </source>
</evidence>
<evidence type="ECO:0000256" key="11">
    <source>
        <dbReference type="ARBA" id="ARBA00023284"/>
    </source>
</evidence>
<dbReference type="EMBL" id="JAERMS010000047">
    <property type="protein sequence ID" value="MBO1364282.1"/>
    <property type="molecule type" value="Genomic_DNA"/>
</dbReference>
<dbReference type="PANTHER" id="PTHR22912:SF217">
    <property type="entry name" value="DIHYDROLIPOYL DEHYDROGENASE"/>
    <property type="match status" value="1"/>
</dbReference>
<organism evidence="16 17">
    <name type="scientific">Prevotella illustrans</name>
    <dbReference type="NCBI Taxonomy" id="2800387"/>
    <lineage>
        <taxon>Bacteria</taxon>
        <taxon>Pseudomonadati</taxon>
        <taxon>Bacteroidota</taxon>
        <taxon>Bacteroidia</taxon>
        <taxon>Bacteroidales</taxon>
        <taxon>Prevotellaceae</taxon>
        <taxon>Prevotella</taxon>
    </lineage>
</organism>
<dbReference type="InterPro" id="IPR001100">
    <property type="entry name" value="Pyr_nuc-diS_OxRdtase"/>
</dbReference>